<name>A0A7R7XZH5_9EURO</name>
<feature type="compositionally biased region" description="Polar residues" evidence="1">
    <location>
        <begin position="119"/>
        <end position="130"/>
    </location>
</feature>
<proteinExistence type="predicted"/>
<evidence type="ECO:0000256" key="1">
    <source>
        <dbReference type="SAM" id="MobiDB-lite"/>
    </source>
</evidence>
<dbReference type="Pfam" id="PF11595">
    <property type="entry name" value="DUF3245"/>
    <property type="match status" value="1"/>
</dbReference>
<protein>
    <submittedName>
        <fullName evidence="2">Uncharacterized protein</fullName>
    </submittedName>
</protein>
<reference evidence="2" key="2">
    <citation type="submission" date="2021-02" db="EMBL/GenBank/DDBJ databases">
        <title>Aspergillus puulaauensis MK2 genome sequence.</title>
        <authorList>
            <person name="Futagami T."/>
            <person name="Mori K."/>
            <person name="Kadooka C."/>
            <person name="Tanaka T."/>
        </authorList>
    </citation>
    <scope>NUCLEOTIDE SEQUENCE</scope>
    <source>
        <strain evidence="2">MK2</strain>
    </source>
</reference>
<sequence length="228" mass="25067">MSLPNADTDIILNKANIALARSQRLVASWLPSEITADQGNVKNDSEVQREEDKIFTAVPETLGLGAPLPTKAADGSWNRTELDSNDKLRKQLLGRNYKKVMAEKARQKTSDTGPVPSAMKNSASKGSVSHQRGAGGADVDDADEDDDEGRAALIGRKMSSRKRKPESDPIPTKQPEDANNELKNEDSERPSEGKVAGLYQRQKSNRRGKATSFLDEILAERSKKRKKR</sequence>
<accession>A0A7R7XZH5</accession>
<evidence type="ECO:0000313" key="3">
    <source>
        <dbReference type="Proteomes" id="UP000654913"/>
    </source>
</evidence>
<dbReference type="AlphaFoldDB" id="A0A7R7XZH5"/>
<organism evidence="2 3">
    <name type="scientific">Aspergillus puulaauensis</name>
    <dbReference type="NCBI Taxonomy" id="1220207"/>
    <lineage>
        <taxon>Eukaryota</taxon>
        <taxon>Fungi</taxon>
        <taxon>Dikarya</taxon>
        <taxon>Ascomycota</taxon>
        <taxon>Pezizomycotina</taxon>
        <taxon>Eurotiomycetes</taxon>
        <taxon>Eurotiomycetidae</taxon>
        <taxon>Eurotiales</taxon>
        <taxon>Aspergillaceae</taxon>
        <taxon>Aspergillus</taxon>
    </lineage>
</organism>
<feature type="compositionally biased region" description="Acidic residues" evidence="1">
    <location>
        <begin position="138"/>
        <end position="148"/>
    </location>
</feature>
<feature type="region of interest" description="Disordered" evidence="1">
    <location>
        <begin position="64"/>
        <end position="213"/>
    </location>
</feature>
<feature type="compositionally biased region" description="Basic and acidic residues" evidence="1">
    <location>
        <begin position="174"/>
        <end position="192"/>
    </location>
</feature>
<feature type="compositionally biased region" description="Basic and acidic residues" evidence="1">
    <location>
        <begin position="100"/>
        <end position="109"/>
    </location>
</feature>
<dbReference type="EMBL" id="AP024450">
    <property type="protein sequence ID" value="BCS30362.1"/>
    <property type="molecule type" value="Genomic_DNA"/>
</dbReference>
<feature type="compositionally biased region" description="Basic and acidic residues" evidence="1">
    <location>
        <begin position="80"/>
        <end position="89"/>
    </location>
</feature>
<dbReference type="OrthoDB" id="3438340at2759"/>
<reference evidence="2" key="1">
    <citation type="submission" date="2021-01" db="EMBL/GenBank/DDBJ databases">
        <authorList>
            <consortium name="Aspergillus puulaauensis MK2 genome sequencing consortium"/>
            <person name="Kazuki M."/>
            <person name="Futagami T."/>
        </authorList>
    </citation>
    <scope>NUCLEOTIDE SEQUENCE</scope>
    <source>
        <strain evidence="2">MK2</strain>
    </source>
</reference>
<keyword evidence="3" id="KW-1185">Reference proteome</keyword>
<dbReference type="GeneID" id="64980359"/>
<gene>
    <name evidence="2" type="ORF">APUU_80665A</name>
</gene>
<dbReference type="KEGG" id="apuu:APUU_80665A"/>
<dbReference type="InterPro" id="IPR021641">
    <property type="entry name" value="DUF3245"/>
</dbReference>
<dbReference type="Proteomes" id="UP000654913">
    <property type="component" value="Chromosome 8"/>
</dbReference>
<evidence type="ECO:0000313" key="2">
    <source>
        <dbReference type="EMBL" id="BCS30362.1"/>
    </source>
</evidence>
<dbReference type="RefSeq" id="XP_041562548.1">
    <property type="nucleotide sequence ID" value="XM_041696971.1"/>
</dbReference>